<keyword evidence="10" id="KW-1185">Reference proteome</keyword>
<dbReference type="GO" id="GO:0005737">
    <property type="term" value="C:cytoplasm"/>
    <property type="evidence" value="ECO:0007669"/>
    <property type="project" value="TreeGrafter"/>
</dbReference>
<dbReference type="EMBL" id="JTDF01003148">
    <property type="protein sequence ID" value="KAF8568041.1"/>
    <property type="molecule type" value="Genomic_DNA"/>
</dbReference>
<evidence type="ECO:0000259" key="8">
    <source>
        <dbReference type="PROSITE" id="PS50237"/>
    </source>
</evidence>
<accession>A0A8T0DMV1</accession>
<dbReference type="Proteomes" id="UP000699462">
    <property type="component" value="Unassembled WGS sequence"/>
</dbReference>
<gene>
    <name evidence="9" type="ORF">P879_06632</name>
</gene>
<sequence>MFSCLFSQFVRSLSREQRVRLLQFVTGTCRIPVGGFKDLMGSKGRQRFCIEKVGDDTWLPRSHTCFNRLDLPPYRSYDQLKEKLTLAIEESEGFGQE</sequence>
<dbReference type="EC" id="2.3.2.26" evidence="3"/>
<evidence type="ECO:0000313" key="9">
    <source>
        <dbReference type="EMBL" id="KAF8568041.1"/>
    </source>
</evidence>
<keyword evidence="5" id="KW-0677">Repeat</keyword>
<dbReference type="PANTHER" id="PTHR11254:SF429">
    <property type="entry name" value="E3 UBIQUITIN-PROTEIN LIGASE SU(DX)"/>
    <property type="match status" value="1"/>
</dbReference>
<dbReference type="GO" id="GO:0061630">
    <property type="term" value="F:ubiquitin protein ligase activity"/>
    <property type="evidence" value="ECO:0007669"/>
    <property type="project" value="UniProtKB-EC"/>
</dbReference>
<proteinExistence type="predicted"/>
<evidence type="ECO:0000256" key="3">
    <source>
        <dbReference type="ARBA" id="ARBA00012485"/>
    </source>
</evidence>
<dbReference type="GO" id="GO:0043161">
    <property type="term" value="P:proteasome-mediated ubiquitin-dependent protein catabolic process"/>
    <property type="evidence" value="ECO:0007669"/>
    <property type="project" value="TreeGrafter"/>
</dbReference>
<dbReference type="PROSITE" id="PS50237">
    <property type="entry name" value="HECT"/>
    <property type="match status" value="1"/>
</dbReference>
<keyword evidence="4" id="KW-0808">Transferase</keyword>
<comment type="catalytic activity">
    <reaction evidence="1">
        <text>S-ubiquitinyl-[E2 ubiquitin-conjugating enzyme]-L-cysteine + [acceptor protein]-L-lysine = [E2 ubiquitin-conjugating enzyme]-L-cysteine + N(6)-ubiquitinyl-[acceptor protein]-L-lysine.</text>
        <dbReference type="EC" id="2.3.2.26"/>
    </reaction>
</comment>
<organism evidence="9 10">
    <name type="scientific">Paragonimus westermani</name>
    <dbReference type="NCBI Taxonomy" id="34504"/>
    <lineage>
        <taxon>Eukaryota</taxon>
        <taxon>Metazoa</taxon>
        <taxon>Spiralia</taxon>
        <taxon>Lophotrochozoa</taxon>
        <taxon>Platyhelminthes</taxon>
        <taxon>Trematoda</taxon>
        <taxon>Digenea</taxon>
        <taxon>Plagiorchiida</taxon>
        <taxon>Troglotremata</taxon>
        <taxon>Troglotrematidae</taxon>
        <taxon>Paragonimus</taxon>
    </lineage>
</organism>
<dbReference type="AlphaFoldDB" id="A0A8T0DMV1"/>
<evidence type="ECO:0000256" key="2">
    <source>
        <dbReference type="ARBA" id="ARBA00004906"/>
    </source>
</evidence>
<comment type="caution">
    <text evidence="9">The sequence shown here is derived from an EMBL/GenBank/DDBJ whole genome shotgun (WGS) entry which is preliminary data.</text>
</comment>
<reference evidence="9 10" key="1">
    <citation type="submission" date="2019-07" db="EMBL/GenBank/DDBJ databases">
        <title>Annotation for the trematode Paragonimus westermani.</title>
        <authorList>
            <person name="Choi Y.-J."/>
        </authorList>
    </citation>
    <scope>NUCLEOTIDE SEQUENCE [LARGE SCALE GENOMIC DNA]</scope>
    <source>
        <strain evidence="9">180907_Pwestermani</strain>
    </source>
</reference>
<dbReference type="OrthoDB" id="423283at2759"/>
<evidence type="ECO:0000313" key="10">
    <source>
        <dbReference type="Proteomes" id="UP000699462"/>
    </source>
</evidence>
<dbReference type="Pfam" id="PF00632">
    <property type="entry name" value="HECT"/>
    <property type="match status" value="1"/>
</dbReference>
<dbReference type="InterPro" id="IPR035983">
    <property type="entry name" value="Hect_E3_ubiquitin_ligase"/>
</dbReference>
<evidence type="ECO:0000256" key="7">
    <source>
        <dbReference type="PROSITE-ProRule" id="PRU00104"/>
    </source>
</evidence>
<keyword evidence="6 7" id="KW-0833">Ubl conjugation pathway</keyword>
<dbReference type="FunFam" id="3.30.2410.10:FF:000001">
    <property type="entry name" value="E3 ubiquitin-protein ligase NEDD4-like"/>
    <property type="match status" value="1"/>
</dbReference>
<dbReference type="InterPro" id="IPR000569">
    <property type="entry name" value="HECT_dom"/>
</dbReference>
<evidence type="ECO:0000256" key="1">
    <source>
        <dbReference type="ARBA" id="ARBA00000885"/>
    </source>
</evidence>
<name>A0A8T0DMV1_9TREM</name>
<dbReference type="Gene3D" id="3.30.2410.10">
    <property type="entry name" value="Hect, E3 ligase catalytic domain"/>
    <property type="match status" value="1"/>
</dbReference>
<feature type="active site" description="Glycyl thioester intermediate" evidence="7">
    <location>
        <position position="65"/>
    </location>
</feature>
<dbReference type="GO" id="GO:0016567">
    <property type="term" value="P:protein ubiquitination"/>
    <property type="evidence" value="ECO:0007669"/>
    <property type="project" value="TreeGrafter"/>
</dbReference>
<dbReference type="InterPro" id="IPR050409">
    <property type="entry name" value="E3_ubiq-protein_ligase"/>
</dbReference>
<evidence type="ECO:0000256" key="5">
    <source>
        <dbReference type="ARBA" id="ARBA00022737"/>
    </source>
</evidence>
<dbReference type="PANTHER" id="PTHR11254">
    <property type="entry name" value="HECT DOMAIN UBIQUITIN-PROTEIN LIGASE"/>
    <property type="match status" value="1"/>
</dbReference>
<dbReference type="SUPFAM" id="SSF56204">
    <property type="entry name" value="Hect, E3 ligase catalytic domain"/>
    <property type="match status" value="1"/>
</dbReference>
<protein>
    <recommendedName>
        <fullName evidence="3">HECT-type E3 ubiquitin transferase</fullName>
        <ecNumber evidence="3">2.3.2.26</ecNumber>
    </recommendedName>
</protein>
<comment type="pathway">
    <text evidence="2">Protein modification; protein ubiquitination.</text>
</comment>
<feature type="domain" description="HECT" evidence="8">
    <location>
        <begin position="1"/>
        <end position="97"/>
    </location>
</feature>
<evidence type="ECO:0000256" key="4">
    <source>
        <dbReference type="ARBA" id="ARBA00022679"/>
    </source>
</evidence>
<evidence type="ECO:0000256" key="6">
    <source>
        <dbReference type="ARBA" id="ARBA00022786"/>
    </source>
</evidence>